<accession>A0ABU7KHM2</accession>
<protein>
    <submittedName>
        <fullName evidence="1">GNAT family protein</fullName>
        <ecNumber evidence="1">2.-.-.-</ecNumber>
    </submittedName>
</protein>
<dbReference type="Proteomes" id="UP001356095">
    <property type="component" value="Unassembled WGS sequence"/>
</dbReference>
<keyword evidence="2" id="KW-1185">Reference proteome</keyword>
<reference evidence="1 2" key="1">
    <citation type="submission" date="2023-08" db="EMBL/GenBank/DDBJ databases">
        <authorList>
            <person name="Girao M."/>
            <person name="Carvalho M.F."/>
        </authorList>
    </citation>
    <scope>NUCLEOTIDE SEQUENCE [LARGE SCALE GENOMIC DNA]</scope>
    <source>
        <strain evidence="1 2">CT-R113</strain>
    </source>
</reference>
<dbReference type="EC" id="2.-.-.-" evidence="1"/>
<organism evidence="1 2">
    <name type="scientific">Nocardiopsis codii</name>
    <dbReference type="NCBI Taxonomy" id="3065942"/>
    <lineage>
        <taxon>Bacteria</taxon>
        <taxon>Bacillati</taxon>
        <taxon>Actinomycetota</taxon>
        <taxon>Actinomycetes</taxon>
        <taxon>Streptosporangiales</taxon>
        <taxon>Nocardiopsidaceae</taxon>
        <taxon>Nocardiopsis</taxon>
    </lineage>
</organism>
<comment type="caution">
    <text evidence="1">The sequence shown here is derived from an EMBL/GenBank/DDBJ whole genome shotgun (WGS) entry which is preliminary data.</text>
</comment>
<evidence type="ECO:0000313" key="1">
    <source>
        <dbReference type="EMBL" id="MEE2041698.1"/>
    </source>
</evidence>
<dbReference type="SUPFAM" id="SSF55729">
    <property type="entry name" value="Acyl-CoA N-acyltransferases (Nat)"/>
    <property type="match status" value="1"/>
</dbReference>
<dbReference type="EMBL" id="JAUZMY010000061">
    <property type="protein sequence ID" value="MEE2041698.1"/>
    <property type="molecule type" value="Genomic_DNA"/>
</dbReference>
<name>A0ABU7KHM2_9ACTN</name>
<dbReference type="InterPro" id="IPR016181">
    <property type="entry name" value="Acyl_CoA_acyltransferase"/>
</dbReference>
<keyword evidence="1" id="KW-0808">Transferase</keyword>
<dbReference type="Gene3D" id="3.40.630.30">
    <property type="match status" value="1"/>
</dbReference>
<sequence>MIFPHLATADVTLAATSTRRGAAVRDELVGHGLDGLPGRDAFDALWPGRYDQVGAQFLLHVPATGRVAGYASAHGFNSQARHGCGSLVVDERGLGPDGATDAYALTVNYAFSMWNLRKFYLWTLEEDLAALRRVGAEVVLEGSLPEYVLDGAELRTAHVFAVYRDAWESVGAEFVRGRAGETLPA</sequence>
<proteinExistence type="predicted"/>
<gene>
    <name evidence="1" type="ORF">Q8791_31200</name>
</gene>
<dbReference type="GO" id="GO:0016740">
    <property type="term" value="F:transferase activity"/>
    <property type="evidence" value="ECO:0007669"/>
    <property type="project" value="UniProtKB-KW"/>
</dbReference>
<evidence type="ECO:0000313" key="2">
    <source>
        <dbReference type="Proteomes" id="UP001356095"/>
    </source>
</evidence>
<dbReference type="RefSeq" id="WP_330095452.1">
    <property type="nucleotide sequence ID" value="NZ_JAUZMY010000061.1"/>
</dbReference>